<keyword evidence="1" id="KW-0472">Membrane</keyword>
<geneLocation type="plasmid" evidence="2 3">
    <name>pASTE61-200</name>
</geneLocation>
<keyword evidence="1" id="KW-0812">Transmembrane</keyword>
<organism evidence="2 3">
    <name type="scientific">Alteromonas stellipolaris</name>
    <dbReference type="NCBI Taxonomy" id="233316"/>
    <lineage>
        <taxon>Bacteria</taxon>
        <taxon>Pseudomonadati</taxon>
        <taxon>Pseudomonadota</taxon>
        <taxon>Gammaproteobacteria</taxon>
        <taxon>Alteromonadales</taxon>
        <taxon>Alteromonadaceae</taxon>
        <taxon>Alteromonas/Salinimonas group</taxon>
        <taxon>Alteromonas</taxon>
    </lineage>
</organism>
<dbReference type="RefSeq" id="WP_061093775.1">
    <property type="nucleotide sequence ID" value="NZ_CP013927.1"/>
</dbReference>
<feature type="transmembrane region" description="Helical" evidence="1">
    <location>
        <begin position="352"/>
        <end position="379"/>
    </location>
</feature>
<proteinExistence type="predicted"/>
<protein>
    <recommendedName>
        <fullName evidence="4">Type II secretion system protein GspF domain-containing protein</fullName>
    </recommendedName>
</protein>
<evidence type="ECO:0008006" key="4">
    <source>
        <dbReference type="Google" id="ProtNLM"/>
    </source>
</evidence>
<feature type="transmembrane region" description="Helical" evidence="1">
    <location>
        <begin position="205"/>
        <end position="223"/>
    </location>
</feature>
<dbReference type="EMBL" id="CP013927">
    <property type="protein sequence ID" value="AMJ76736.1"/>
    <property type="molecule type" value="Genomic_DNA"/>
</dbReference>
<dbReference type="PANTHER" id="PTHR30012:SF0">
    <property type="entry name" value="TYPE II SECRETION SYSTEM PROTEIN F-RELATED"/>
    <property type="match status" value="1"/>
</dbReference>
<evidence type="ECO:0000313" key="2">
    <source>
        <dbReference type="EMBL" id="AMJ76736.1"/>
    </source>
</evidence>
<sequence length="386" mass="43519">MKFSEVAITDYWRELVEDSKFYFSILLTRAEVLKDLKVFLRRQKFPRKAQIAYLTDYSSFLKTGSGYEAVKSIIAGVEEAHDSVVKKLVSLDIKRAIDEGDSASDGVKLWFDKDIVEIFIAGEACGQLEDTIKMFVHQQANLAAFKKTFMAGIFMPLVYFLIGLCAAYGLGTSDFLGFPNMIPVEKWPSVAQLAYSYSAFVYDKLFLIMAVIFITKILFTYSARNVTGKLRQFLDYLPPYKVFKAFSYLHALKLITLIKSTGAGDKEALEITDKNSSPYVRFYTEKMLEHVNDGEQDLSKAMDVGLLPSRLMSRLHAVSRASGKEAKTRALQLTTEEGEHEAGLTLQTTRRWLIICTWALTISTLALVIIGIMTVNMAMSDVNNFM</sequence>
<evidence type="ECO:0000256" key="1">
    <source>
        <dbReference type="SAM" id="Phobius"/>
    </source>
</evidence>
<dbReference type="Proteomes" id="UP000056750">
    <property type="component" value="Plasmid pASTE61-200"/>
</dbReference>
<dbReference type="PANTHER" id="PTHR30012">
    <property type="entry name" value="GENERAL SECRETION PATHWAY PROTEIN"/>
    <property type="match status" value="1"/>
</dbReference>
<evidence type="ECO:0000313" key="3">
    <source>
        <dbReference type="Proteomes" id="UP000056750"/>
    </source>
</evidence>
<feature type="transmembrane region" description="Helical" evidence="1">
    <location>
        <begin position="149"/>
        <end position="171"/>
    </location>
</feature>
<name>A0ABN4LVC8_9ALTE</name>
<keyword evidence="2" id="KW-0614">Plasmid</keyword>
<accession>A0ABN4LVC8</accession>
<dbReference type="Gene3D" id="1.20.81.30">
    <property type="entry name" value="Type II secretion system (T2SS), domain F"/>
    <property type="match status" value="1"/>
</dbReference>
<dbReference type="InterPro" id="IPR003004">
    <property type="entry name" value="GspF/PilC"/>
</dbReference>
<keyword evidence="1" id="KW-1133">Transmembrane helix</keyword>
<dbReference type="InterPro" id="IPR042094">
    <property type="entry name" value="T2SS_GspF_sf"/>
</dbReference>
<reference evidence="2 3" key="1">
    <citation type="submission" date="2015-12" db="EMBL/GenBank/DDBJ databases">
        <title>Intraspecies pangenome expansion in the marine bacterium Alteromonas.</title>
        <authorList>
            <person name="Lopez-Perez M."/>
            <person name="Rodriguez-Valera F."/>
        </authorList>
    </citation>
    <scope>NUCLEOTIDE SEQUENCE [LARGE SCALE GENOMIC DNA]</scope>
    <source>
        <strain evidence="2 3">LMG 21861</strain>
        <plasmid evidence="2 3">pASTE61-200</plasmid>
    </source>
</reference>
<gene>
    <name evidence="2" type="ORF">AVL57_00925</name>
</gene>
<keyword evidence="3" id="KW-1185">Reference proteome</keyword>